<gene>
    <name evidence="2" type="ORF">WAE58_06830</name>
</gene>
<keyword evidence="2" id="KW-0449">Lipoprotein</keyword>
<name>A0ABU8NIS5_9SPHI</name>
<evidence type="ECO:0000313" key="2">
    <source>
        <dbReference type="EMBL" id="MEJ2902130.1"/>
    </source>
</evidence>
<evidence type="ECO:0000256" key="1">
    <source>
        <dbReference type="SAM" id="SignalP"/>
    </source>
</evidence>
<dbReference type="EMBL" id="JBBEUB010000001">
    <property type="protein sequence ID" value="MEJ2902130.1"/>
    <property type="molecule type" value="Genomic_DNA"/>
</dbReference>
<accession>A0ABU8NIS5</accession>
<comment type="caution">
    <text evidence="2">The sequence shown here is derived from an EMBL/GenBank/DDBJ whole genome shotgun (WGS) entry which is preliminary data.</text>
</comment>
<keyword evidence="1" id="KW-0732">Signal</keyword>
<dbReference type="Proteomes" id="UP001378956">
    <property type="component" value="Unassembled WGS sequence"/>
</dbReference>
<dbReference type="PROSITE" id="PS51257">
    <property type="entry name" value="PROKAR_LIPOPROTEIN"/>
    <property type="match status" value="1"/>
</dbReference>
<proteinExistence type="predicted"/>
<protein>
    <submittedName>
        <fullName evidence="2">SusD/RagB family nutrient-binding outer membrane lipoprotein</fullName>
    </submittedName>
</protein>
<dbReference type="SUPFAM" id="SSF48452">
    <property type="entry name" value="TPR-like"/>
    <property type="match status" value="1"/>
</dbReference>
<dbReference type="Gene3D" id="1.25.40.390">
    <property type="match status" value="1"/>
</dbReference>
<dbReference type="Pfam" id="PF12771">
    <property type="entry name" value="SusD-like_2"/>
    <property type="match status" value="1"/>
</dbReference>
<dbReference type="InterPro" id="IPR011990">
    <property type="entry name" value="TPR-like_helical_dom_sf"/>
</dbReference>
<feature type="chain" id="PRO_5045962921" evidence="1">
    <location>
        <begin position="24"/>
        <end position="529"/>
    </location>
</feature>
<organism evidence="2 3">
    <name type="scientific">Pedobacter panaciterrae</name>
    <dbReference type="NCBI Taxonomy" id="363849"/>
    <lineage>
        <taxon>Bacteria</taxon>
        <taxon>Pseudomonadati</taxon>
        <taxon>Bacteroidota</taxon>
        <taxon>Sphingobacteriia</taxon>
        <taxon>Sphingobacteriales</taxon>
        <taxon>Sphingobacteriaceae</taxon>
        <taxon>Pedobacter</taxon>
    </lineage>
</organism>
<dbReference type="RefSeq" id="WP_337715883.1">
    <property type="nucleotide sequence ID" value="NZ_JBBEUB010000001.1"/>
</dbReference>
<reference evidence="2 3" key="1">
    <citation type="submission" date="2024-03" db="EMBL/GenBank/DDBJ databases">
        <title>Sequence of Lycoming College Course Isolates.</title>
        <authorList>
            <person name="Plotts O."/>
            <person name="Newman J."/>
        </authorList>
    </citation>
    <scope>NUCLEOTIDE SEQUENCE [LARGE SCALE GENOMIC DNA]</scope>
    <source>
        <strain evidence="2 3">CJB-3</strain>
    </source>
</reference>
<keyword evidence="3" id="KW-1185">Reference proteome</keyword>
<evidence type="ECO:0000313" key="3">
    <source>
        <dbReference type="Proteomes" id="UP001378956"/>
    </source>
</evidence>
<dbReference type="InterPro" id="IPR041662">
    <property type="entry name" value="SusD-like_2"/>
</dbReference>
<feature type="signal peptide" evidence="1">
    <location>
        <begin position="1"/>
        <end position="23"/>
    </location>
</feature>
<sequence>MKTNLKKYAFVLAIMVLMLSACKKFGDVNIDPTRSSNLDPSLQLTNVQLRFSGDLEVNEKLGLVFTMPLVQQIGGIWLNRNGQFYVYDRNYLSSLWNNTYNNDVVNIVDAVNRTKNDPLKTNLNAICRIMKVYEFARITDVYGDIPYFEAGKAFTDGIVQPKFDKQEEIYNDFFKELAEASAQLDASKDAVKGDLFYNGGIASWKKFANSLRLRYAMRLVKINPDKAKTEAQAAFAAGVFTSNAEMCKIVHQDVQNSYIDIRGNGVSAAFCQSEVIPRVQDPFIEQLRSTNDPRLSHMVRYYIDIVNRPFERTDITDQVKAQIGYNGVPPNEYIWDGWMNPITIDIPGVGPTEAVNNDQKAQLANFLIRNNAPFLHQTYAEVELLLAEATVRWGATFGGTAAEHYAKGIEAAISQLSLFPGGPSISSTDISNFIKGNNLIPGREIEMINKQLWIALLLNGPEAYANWRRTGFPALASSTNYDSSVQTTPRRFEYPIFELEQNAVNAAAAVAAIGPGGNTWTNRVWWDKP</sequence>